<sequence length="102" mass="11640">MGHLIERMNAIEEESKVQYEITKALEKRSDGVEKELGILRPLKPKAIGIRERFFATFLKSIFQTRMGDTSVIEVGNRIAHEGDVVTDVCLLENEIITYPDTF</sequence>
<proteinExistence type="predicted"/>
<gene>
    <name evidence="1" type="ORF">B9Z19DRAFT_1128249</name>
</gene>
<protein>
    <submittedName>
        <fullName evidence="1">Uncharacterized protein</fullName>
    </submittedName>
</protein>
<comment type="caution">
    <text evidence="1">The sequence shown here is derived from an EMBL/GenBank/DDBJ whole genome shotgun (WGS) entry which is preliminary data.</text>
</comment>
<dbReference type="Proteomes" id="UP000244722">
    <property type="component" value="Unassembled WGS sequence"/>
</dbReference>
<organism evidence="1 2">
    <name type="scientific">Tuber borchii</name>
    <name type="common">White truffle</name>
    <dbReference type="NCBI Taxonomy" id="42251"/>
    <lineage>
        <taxon>Eukaryota</taxon>
        <taxon>Fungi</taxon>
        <taxon>Dikarya</taxon>
        <taxon>Ascomycota</taxon>
        <taxon>Pezizomycotina</taxon>
        <taxon>Pezizomycetes</taxon>
        <taxon>Pezizales</taxon>
        <taxon>Tuberaceae</taxon>
        <taxon>Tuber</taxon>
    </lineage>
</organism>
<dbReference type="EMBL" id="NESQ01000151">
    <property type="protein sequence ID" value="PUU77506.1"/>
    <property type="molecule type" value="Genomic_DNA"/>
</dbReference>
<accession>A0A2T6ZPW3</accession>
<reference evidence="1 2" key="1">
    <citation type="submission" date="2017-04" db="EMBL/GenBank/DDBJ databases">
        <title>Draft genome sequence of Tuber borchii Vittad., a whitish edible truffle.</title>
        <authorList>
            <consortium name="DOE Joint Genome Institute"/>
            <person name="Murat C."/>
            <person name="Kuo A."/>
            <person name="Barry K.W."/>
            <person name="Clum A."/>
            <person name="Dockter R.B."/>
            <person name="Fauchery L."/>
            <person name="Iotti M."/>
            <person name="Kohler A."/>
            <person name="Labutti K."/>
            <person name="Lindquist E.A."/>
            <person name="Lipzen A."/>
            <person name="Ohm R.A."/>
            <person name="Wang M."/>
            <person name="Grigoriev I.V."/>
            <person name="Zambonelli A."/>
            <person name="Martin F.M."/>
        </authorList>
    </citation>
    <scope>NUCLEOTIDE SEQUENCE [LARGE SCALE GENOMIC DNA]</scope>
    <source>
        <strain evidence="1 2">Tbo3840</strain>
    </source>
</reference>
<evidence type="ECO:0000313" key="2">
    <source>
        <dbReference type="Proteomes" id="UP000244722"/>
    </source>
</evidence>
<name>A0A2T6ZPW3_TUBBO</name>
<dbReference type="AlphaFoldDB" id="A0A2T6ZPW3"/>
<keyword evidence="2" id="KW-1185">Reference proteome</keyword>
<evidence type="ECO:0000313" key="1">
    <source>
        <dbReference type="EMBL" id="PUU77506.1"/>
    </source>
</evidence>